<gene>
    <name evidence="2" type="ORF">T05_16357</name>
</gene>
<dbReference type="GO" id="GO:0003676">
    <property type="term" value="F:nucleic acid binding"/>
    <property type="evidence" value="ECO:0007669"/>
    <property type="project" value="InterPro"/>
</dbReference>
<evidence type="ECO:0000256" key="1">
    <source>
        <dbReference type="SAM" id="MobiDB-lite"/>
    </source>
</evidence>
<keyword evidence="3" id="KW-1185">Reference proteome</keyword>
<evidence type="ECO:0000313" key="3">
    <source>
        <dbReference type="Proteomes" id="UP000055048"/>
    </source>
</evidence>
<proteinExistence type="predicted"/>
<dbReference type="STRING" id="144512.A0A0V0TE45"/>
<dbReference type="EMBL" id="JYDJ01000315">
    <property type="protein sequence ID" value="KRX37308.1"/>
    <property type="molecule type" value="Genomic_DNA"/>
</dbReference>
<protein>
    <recommendedName>
        <fullName evidence="4">Integrase catalytic domain-containing protein</fullName>
    </recommendedName>
</protein>
<name>A0A0V0TE45_9BILA</name>
<evidence type="ECO:0008006" key="4">
    <source>
        <dbReference type="Google" id="ProtNLM"/>
    </source>
</evidence>
<sequence>MARGIPMPDMEATAIARHLANGIFCRFRAPKIIHSDQGRNFESTLIKGLCKFFRTTKTRSTAHHLQSDNLVERMEPYSAMAIELGDCDEYIDRVSISSVANLKGNHNKRPVSTSDNFNRCWKPGKSDARQRVGMKKKR</sequence>
<dbReference type="OrthoDB" id="5832112at2759"/>
<evidence type="ECO:0000313" key="2">
    <source>
        <dbReference type="EMBL" id="KRX37308.1"/>
    </source>
</evidence>
<organism evidence="2 3">
    <name type="scientific">Trichinella murrelli</name>
    <dbReference type="NCBI Taxonomy" id="144512"/>
    <lineage>
        <taxon>Eukaryota</taxon>
        <taxon>Metazoa</taxon>
        <taxon>Ecdysozoa</taxon>
        <taxon>Nematoda</taxon>
        <taxon>Enoplea</taxon>
        <taxon>Dorylaimia</taxon>
        <taxon>Trichinellida</taxon>
        <taxon>Trichinellidae</taxon>
        <taxon>Trichinella</taxon>
    </lineage>
</organism>
<dbReference type="InterPro" id="IPR036397">
    <property type="entry name" value="RNaseH_sf"/>
</dbReference>
<comment type="caution">
    <text evidence="2">The sequence shown here is derived from an EMBL/GenBank/DDBJ whole genome shotgun (WGS) entry which is preliminary data.</text>
</comment>
<dbReference type="SUPFAM" id="SSF53098">
    <property type="entry name" value="Ribonuclease H-like"/>
    <property type="match status" value="1"/>
</dbReference>
<reference evidence="2 3" key="1">
    <citation type="submission" date="2015-01" db="EMBL/GenBank/DDBJ databases">
        <title>Evolution of Trichinella species and genotypes.</title>
        <authorList>
            <person name="Korhonen P.K."/>
            <person name="Edoardo P."/>
            <person name="Giuseppe L.R."/>
            <person name="Gasser R.B."/>
        </authorList>
    </citation>
    <scope>NUCLEOTIDE SEQUENCE [LARGE SCALE GENOMIC DNA]</scope>
    <source>
        <strain evidence="2">ISS417</strain>
    </source>
</reference>
<feature type="region of interest" description="Disordered" evidence="1">
    <location>
        <begin position="102"/>
        <end position="138"/>
    </location>
</feature>
<dbReference type="Proteomes" id="UP000055048">
    <property type="component" value="Unassembled WGS sequence"/>
</dbReference>
<dbReference type="InterPro" id="IPR012337">
    <property type="entry name" value="RNaseH-like_sf"/>
</dbReference>
<dbReference type="AlphaFoldDB" id="A0A0V0TE45"/>
<accession>A0A0V0TE45</accession>
<dbReference type="Gene3D" id="3.30.420.10">
    <property type="entry name" value="Ribonuclease H-like superfamily/Ribonuclease H"/>
    <property type="match status" value="1"/>
</dbReference>